<feature type="domain" description="RNase H type-1" evidence="2">
    <location>
        <begin position="17"/>
        <end position="95"/>
    </location>
</feature>
<organism evidence="3 4">
    <name type="scientific">Cinchona calisaya</name>
    <dbReference type="NCBI Taxonomy" id="153742"/>
    <lineage>
        <taxon>Eukaryota</taxon>
        <taxon>Viridiplantae</taxon>
        <taxon>Streptophyta</taxon>
        <taxon>Embryophyta</taxon>
        <taxon>Tracheophyta</taxon>
        <taxon>Spermatophyta</taxon>
        <taxon>Magnoliopsida</taxon>
        <taxon>eudicotyledons</taxon>
        <taxon>Gunneridae</taxon>
        <taxon>Pentapetalae</taxon>
        <taxon>asterids</taxon>
        <taxon>lamiids</taxon>
        <taxon>Gentianales</taxon>
        <taxon>Rubiaceae</taxon>
        <taxon>Cinchonoideae</taxon>
        <taxon>Cinchoneae</taxon>
        <taxon>Cinchona</taxon>
    </lineage>
</organism>
<dbReference type="EMBL" id="JBJUIK010000013">
    <property type="protein sequence ID" value="KAL3507151.1"/>
    <property type="molecule type" value="Genomic_DNA"/>
</dbReference>
<dbReference type="Pfam" id="PF13456">
    <property type="entry name" value="RVT_3"/>
    <property type="match status" value="1"/>
</dbReference>
<reference evidence="3 4" key="1">
    <citation type="submission" date="2024-11" db="EMBL/GenBank/DDBJ databases">
        <title>A near-complete genome assembly of Cinchona calisaya.</title>
        <authorList>
            <person name="Lian D.C."/>
            <person name="Zhao X.W."/>
            <person name="Wei L."/>
        </authorList>
    </citation>
    <scope>NUCLEOTIDE SEQUENCE [LARGE SCALE GENOMIC DNA]</scope>
    <source>
        <tissue evidence="3">Nenye</tissue>
    </source>
</reference>
<dbReference type="InterPro" id="IPR012337">
    <property type="entry name" value="RNaseH-like_sf"/>
</dbReference>
<protein>
    <recommendedName>
        <fullName evidence="2">RNase H type-1 domain-containing protein</fullName>
    </recommendedName>
</protein>
<dbReference type="InterPro" id="IPR036397">
    <property type="entry name" value="RNaseH_sf"/>
</dbReference>
<dbReference type="SUPFAM" id="SSF53098">
    <property type="entry name" value="Ribonuclease H-like"/>
    <property type="match status" value="1"/>
</dbReference>
<keyword evidence="4" id="KW-1185">Reference proteome</keyword>
<gene>
    <name evidence="3" type="ORF">ACH5RR_032533</name>
</gene>
<dbReference type="InterPro" id="IPR002156">
    <property type="entry name" value="RNaseH_domain"/>
</dbReference>
<evidence type="ECO:0000313" key="3">
    <source>
        <dbReference type="EMBL" id="KAL3507151.1"/>
    </source>
</evidence>
<dbReference type="Gene3D" id="3.30.420.10">
    <property type="entry name" value="Ribonuclease H-like superfamily/Ribonuclease H"/>
    <property type="match status" value="1"/>
</dbReference>
<comment type="caution">
    <text evidence="3">The sequence shown here is derived from an EMBL/GenBank/DDBJ whole genome shotgun (WGS) entry which is preliminary data.</text>
</comment>
<evidence type="ECO:0000313" key="4">
    <source>
        <dbReference type="Proteomes" id="UP001630127"/>
    </source>
</evidence>
<dbReference type="AlphaFoldDB" id="A0ABD2YJQ0"/>
<sequence>MVDGVLLACLTTSHLIMAGIFQDANGLVVTGFYYIGEATSLEMETYGLLRGFKLVIDCGYLAMEIEMNSLLVYNTVQGNTGIAWKMDCMIQQIKKDRSRG</sequence>
<dbReference type="Proteomes" id="UP001630127">
    <property type="component" value="Unassembled WGS sequence"/>
</dbReference>
<feature type="signal peptide" evidence="1">
    <location>
        <begin position="1"/>
        <end position="18"/>
    </location>
</feature>
<evidence type="ECO:0000259" key="2">
    <source>
        <dbReference type="Pfam" id="PF13456"/>
    </source>
</evidence>
<name>A0ABD2YJQ0_9GENT</name>
<keyword evidence="1" id="KW-0732">Signal</keyword>
<accession>A0ABD2YJQ0</accession>
<evidence type="ECO:0000256" key="1">
    <source>
        <dbReference type="SAM" id="SignalP"/>
    </source>
</evidence>
<feature type="chain" id="PRO_5044863771" description="RNase H type-1 domain-containing protein" evidence="1">
    <location>
        <begin position="19"/>
        <end position="100"/>
    </location>
</feature>
<proteinExistence type="predicted"/>